<reference evidence="3" key="1">
    <citation type="submission" date="2023-03" db="UniProtKB">
        <authorList>
            <consortium name="Ensembl"/>
        </authorList>
    </citation>
    <scope>IDENTIFICATION</scope>
</reference>
<feature type="compositionally biased region" description="Polar residues" evidence="1">
    <location>
        <begin position="149"/>
        <end position="165"/>
    </location>
</feature>
<evidence type="ECO:0000256" key="1">
    <source>
        <dbReference type="SAM" id="MobiDB-lite"/>
    </source>
</evidence>
<feature type="compositionally biased region" description="Polar residues" evidence="1">
    <location>
        <begin position="1"/>
        <end position="14"/>
    </location>
</feature>
<accession>A0A8C4LCE0</accession>
<feature type="compositionally biased region" description="Low complexity" evidence="1">
    <location>
        <begin position="126"/>
        <end position="147"/>
    </location>
</feature>
<proteinExistence type="predicted"/>
<keyword evidence="2" id="KW-1133">Transmembrane helix</keyword>
<evidence type="ECO:0000313" key="3">
    <source>
        <dbReference type="Ensembl" id="ENSEASP00005008680.1"/>
    </source>
</evidence>
<feature type="region of interest" description="Disordered" evidence="1">
    <location>
        <begin position="1"/>
        <end position="178"/>
    </location>
</feature>
<keyword evidence="2" id="KW-0812">Transmembrane</keyword>
<dbReference type="OMA" id="FCHRDES"/>
<feature type="compositionally biased region" description="Polar residues" evidence="1">
    <location>
        <begin position="115"/>
        <end position="125"/>
    </location>
</feature>
<dbReference type="AlphaFoldDB" id="A0A8C4LCE0"/>
<sequence length="294" mass="29000">MTSESGTESTTLKNLSASPSSHSPLTSETGSSITPSTATSETGSSIAPSTAASETGSSISPSTATSETGSSIPPSTATSETGSTTLNGPLNSETTPTIQSSPSSASPGLVPTSPQPETITHPSSGSPSSELILTSHSSTLSPTSPTSGAEPSSMPSAATFSTSVASGPAPGDTGAPKLHRNPGVVVAVCLLVSVLLIGSVVMAVRCSHRGVSEFQKLENVSMVSWGLGGRGCPHAGRAPAAKALCVPPAGRREPHVILYPSPTGVTPTGLRLGLGAWGGSRLVGIKPFCSSAAS</sequence>
<feature type="transmembrane region" description="Helical" evidence="2">
    <location>
        <begin position="184"/>
        <end position="204"/>
    </location>
</feature>
<feature type="compositionally biased region" description="Polar residues" evidence="1">
    <location>
        <begin position="28"/>
        <end position="106"/>
    </location>
</feature>
<keyword evidence="2" id="KW-0472">Membrane</keyword>
<dbReference type="Ensembl" id="ENSEAST00005009459.1">
    <property type="protein sequence ID" value="ENSEASP00005008680.1"/>
    <property type="gene ID" value="ENSEASG00005006232.1"/>
</dbReference>
<feature type="compositionally biased region" description="Low complexity" evidence="1">
    <location>
        <begin position="15"/>
        <end position="27"/>
    </location>
</feature>
<organism evidence="3">
    <name type="scientific">Equus asinus asinus</name>
    <dbReference type="NCBI Taxonomy" id="83772"/>
    <lineage>
        <taxon>Eukaryota</taxon>
        <taxon>Metazoa</taxon>
        <taxon>Chordata</taxon>
        <taxon>Craniata</taxon>
        <taxon>Vertebrata</taxon>
        <taxon>Euteleostomi</taxon>
        <taxon>Mammalia</taxon>
        <taxon>Eutheria</taxon>
        <taxon>Laurasiatheria</taxon>
        <taxon>Perissodactyla</taxon>
        <taxon>Equidae</taxon>
        <taxon>Equus</taxon>
    </lineage>
</organism>
<evidence type="ECO:0000256" key="2">
    <source>
        <dbReference type="SAM" id="Phobius"/>
    </source>
</evidence>
<name>A0A8C4LCE0_EQUAS</name>
<protein>
    <submittedName>
        <fullName evidence="3">Uncharacterized protein</fullName>
    </submittedName>
</protein>